<sequence length="442" mass="49899">MSSPNHPTSDIEGAFSSSNTLDYIPASPDYFPASPGNTFPIPLDNLSKYILASLAISPLHDDPYMKVMQAYDTTNNESLILLPRALIAPPTEILPPRKQAHFLSLSFTDLSTQPQAFEIRENYHGVQDTSHTSHKEQIKDILNHLDELSLDHVKEMEGYVDDRVIIQQDFDNLETELQEARAQIAKIQRKQLGHNNKISLARFRISTLELTLKNIQARHQMAPKRTSTSAAPAMNQVAIRQLIDDRVAAALEAQSANMANTDDTNRNPEPRETPAVRKCTYKEFMSCQPFYFNGTEGAVGLIRWFERTESVFSRSNCTEDCKVKFATVKKMEDGFYNLVVKGNDLKTYARIFQELAVLCPNMLPNTEKLMKVFIGGLPRSIEGNVTTSKPQTLKEAINITQRLMDQNRRQETVRTYDATPTENIRDCRNKGQLSSNITPSSN</sequence>
<reference evidence="3" key="1">
    <citation type="journal article" date="2019" name="Sci. Rep.">
        <title>Draft genome of Tanacetum cinerariifolium, the natural source of mosquito coil.</title>
        <authorList>
            <person name="Yamashiro T."/>
            <person name="Shiraishi A."/>
            <person name="Satake H."/>
            <person name="Nakayama K."/>
        </authorList>
    </citation>
    <scope>NUCLEOTIDE SEQUENCE</scope>
</reference>
<keyword evidence="3" id="KW-0695">RNA-directed DNA polymerase</keyword>
<protein>
    <submittedName>
        <fullName evidence="3">Reverse transcriptase domain-containing protein</fullName>
    </submittedName>
</protein>
<keyword evidence="3" id="KW-0808">Transferase</keyword>
<dbReference type="EMBL" id="BKCJ010002841">
    <property type="protein sequence ID" value="GEU51272.1"/>
    <property type="molecule type" value="Genomic_DNA"/>
</dbReference>
<comment type="caution">
    <text evidence="3">The sequence shown here is derived from an EMBL/GenBank/DDBJ whole genome shotgun (WGS) entry which is preliminary data.</text>
</comment>
<proteinExistence type="predicted"/>
<organism evidence="3">
    <name type="scientific">Tanacetum cinerariifolium</name>
    <name type="common">Dalmatian daisy</name>
    <name type="synonym">Chrysanthemum cinerariifolium</name>
    <dbReference type="NCBI Taxonomy" id="118510"/>
    <lineage>
        <taxon>Eukaryota</taxon>
        <taxon>Viridiplantae</taxon>
        <taxon>Streptophyta</taxon>
        <taxon>Embryophyta</taxon>
        <taxon>Tracheophyta</taxon>
        <taxon>Spermatophyta</taxon>
        <taxon>Magnoliopsida</taxon>
        <taxon>eudicotyledons</taxon>
        <taxon>Gunneridae</taxon>
        <taxon>Pentapetalae</taxon>
        <taxon>asterids</taxon>
        <taxon>campanulids</taxon>
        <taxon>Asterales</taxon>
        <taxon>Asteraceae</taxon>
        <taxon>Asteroideae</taxon>
        <taxon>Anthemideae</taxon>
        <taxon>Anthemidinae</taxon>
        <taxon>Tanacetum</taxon>
    </lineage>
</organism>
<evidence type="ECO:0000256" key="1">
    <source>
        <dbReference type="SAM" id="Coils"/>
    </source>
</evidence>
<gene>
    <name evidence="3" type="ORF">Tci_023250</name>
</gene>
<feature type="compositionally biased region" description="Polar residues" evidence="2">
    <location>
        <begin position="431"/>
        <end position="442"/>
    </location>
</feature>
<keyword evidence="1" id="KW-0175">Coiled coil</keyword>
<dbReference type="AlphaFoldDB" id="A0A6L2KRN8"/>
<evidence type="ECO:0000256" key="2">
    <source>
        <dbReference type="SAM" id="MobiDB-lite"/>
    </source>
</evidence>
<keyword evidence="3" id="KW-0548">Nucleotidyltransferase</keyword>
<feature type="region of interest" description="Disordered" evidence="2">
    <location>
        <begin position="408"/>
        <end position="442"/>
    </location>
</feature>
<feature type="coiled-coil region" evidence="1">
    <location>
        <begin position="163"/>
        <end position="197"/>
    </location>
</feature>
<name>A0A6L2KRN8_TANCI</name>
<evidence type="ECO:0000313" key="3">
    <source>
        <dbReference type="EMBL" id="GEU51272.1"/>
    </source>
</evidence>
<dbReference type="GO" id="GO:0003964">
    <property type="term" value="F:RNA-directed DNA polymerase activity"/>
    <property type="evidence" value="ECO:0007669"/>
    <property type="project" value="UniProtKB-KW"/>
</dbReference>
<accession>A0A6L2KRN8</accession>